<evidence type="ECO:0000313" key="2">
    <source>
        <dbReference type="EMBL" id="PWN20755.1"/>
    </source>
</evidence>
<keyword evidence="3" id="KW-1185">Reference proteome</keyword>
<reference evidence="2 3" key="1">
    <citation type="journal article" date="2018" name="Mol. Biol. Evol.">
        <title>Broad Genomic Sampling Reveals a Smut Pathogenic Ancestry of the Fungal Clade Ustilaginomycotina.</title>
        <authorList>
            <person name="Kijpornyongpan T."/>
            <person name="Mondo S.J."/>
            <person name="Barry K."/>
            <person name="Sandor L."/>
            <person name="Lee J."/>
            <person name="Lipzen A."/>
            <person name="Pangilinan J."/>
            <person name="LaButti K."/>
            <person name="Hainaut M."/>
            <person name="Henrissat B."/>
            <person name="Grigoriev I.V."/>
            <person name="Spatafora J.W."/>
            <person name="Aime M.C."/>
        </authorList>
    </citation>
    <scope>NUCLEOTIDE SEQUENCE [LARGE SCALE GENOMIC DNA]</scope>
    <source>
        <strain evidence="2 3">MCA 4718</strain>
    </source>
</reference>
<feature type="compositionally biased region" description="Polar residues" evidence="1">
    <location>
        <begin position="16"/>
        <end position="27"/>
    </location>
</feature>
<dbReference type="GeneID" id="37012659"/>
<dbReference type="OrthoDB" id="2544993at2759"/>
<evidence type="ECO:0000313" key="3">
    <source>
        <dbReference type="Proteomes" id="UP000245942"/>
    </source>
</evidence>
<dbReference type="RefSeq" id="XP_025347915.1">
    <property type="nucleotide sequence ID" value="XM_025490925.1"/>
</dbReference>
<feature type="compositionally biased region" description="Basic and acidic residues" evidence="1">
    <location>
        <begin position="81"/>
        <end position="95"/>
    </location>
</feature>
<accession>A0A316UCK2</accession>
<sequence>MSSANTTDSQFKKTEQTIGENGGQVTDTGKGINDDIFKTRAPGNAENFAAEPESNNSKIERDLAEKGYSNRTTDETLEEASELKAKLDKRGNPAQ</sequence>
<dbReference type="AlphaFoldDB" id="A0A316UCK2"/>
<protein>
    <submittedName>
        <fullName evidence="2">Uncharacterized protein</fullName>
    </submittedName>
</protein>
<gene>
    <name evidence="2" type="ORF">BCV69DRAFT_270447</name>
</gene>
<dbReference type="Proteomes" id="UP000245942">
    <property type="component" value="Unassembled WGS sequence"/>
</dbReference>
<dbReference type="EMBL" id="KZ819327">
    <property type="protein sequence ID" value="PWN20755.1"/>
    <property type="molecule type" value="Genomic_DNA"/>
</dbReference>
<name>A0A316UCK2_9BASI</name>
<feature type="region of interest" description="Disordered" evidence="1">
    <location>
        <begin position="1"/>
        <end position="95"/>
    </location>
</feature>
<organism evidence="2 3">
    <name type="scientific">Pseudomicrostroma glucosiphilum</name>
    <dbReference type="NCBI Taxonomy" id="1684307"/>
    <lineage>
        <taxon>Eukaryota</taxon>
        <taxon>Fungi</taxon>
        <taxon>Dikarya</taxon>
        <taxon>Basidiomycota</taxon>
        <taxon>Ustilaginomycotina</taxon>
        <taxon>Exobasidiomycetes</taxon>
        <taxon>Microstromatales</taxon>
        <taxon>Microstromatales incertae sedis</taxon>
        <taxon>Pseudomicrostroma</taxon>
    </lineage>
</organism>
<proteinExistence type="predicted"/>
<evidence type="ECO:0000256" key="1">
    <source>
        <dbReference type="SAM" id="MobiDB-lite"/>
    </source>
</evidence>